<keyword evidence="3" id="KW-1185">Reference proteome</keyword>
<dbReference type="AlphaFoldDB" id="A0A2Z7BYM0"/>
<gene>
    <name evidence="2" type="ORF">F511_24436</name>
</gene>
<organism evidence="2 3">
    <name type="scientific">Dorcoceras hygrometricum</name>
    <dbReference type="NCBI Taxonomy" id="472368"/>
    <lineage>
        <taxon>Eukaryota</taxon>
        <taxon>Viridiplantae</taxon>
        <taxon>Streptophyta</taxon>
        <taxon>Embryophyta</taxon>
        <taxon>Tracheophyta</taxon>
        <taxon>Spermatophyta</taxon>
        <taxon>Magnoliopsida</taxon>
        <taxon>eudicotyledons</taxon>
        <taxon>Gunneridae</taxon>
        <taxon>Pentapetalae</taxon>
        <taxon>asterids</taxon>
        <taxon>lamiids</taxon>
        <taxon>Lamiales</taxon>
        <taxon>Gesneriaceae</taxon>
        <taxon>Didymocarpoideae</taxon>
        <taxon>Trichosporeae</taxon>
        <taxon>Loxocarpinae</taxon>
        <taxon>Dorcoceras</taxon>
    </lineage>
</organism>
<name>A0A2Z7BYM0_9LAMI</name>
<feature type="region of interest" description="Disordered" evidence="1">
    <location>
        <begin position="209"/>
        <end position="230"/>
    </location>
</feature>
<dbReference type="Proteomes" id="UP000250235">
    <property type="component" value="Unassembled WGS sequence"/>
</dbReference>
<protein>
    <submittedName>
        <fullName evidence="2">Uncharacterized protein</fullName>
    </submittedName>
</protein>
<proteinExistence type="predicted"/>
<sequence>MTSAVTSSFSEQSQELAGSLYIQTQVKRRQSKLQWIQSQRKDIQTQCFGATSRKKINLLLLKKIQAKQLIKTDASNSSIQSKSLYESAVAIYSVARYSVQSQEIQAQRIEEVAKKNESAVKQLTTYEELSKMDNNEVLHLQFVSAARKFLKYFKCAAADLFDPNSKRTNKWYQSSEAQKMKRRRVEISADGLVLMTSSVMSSYSADGLREQSQESAGSLHPDASEKRRRKRRYPVASYSAISRCYLEIAIAKRCRLHKLIRQRFALALKIQQEDFALIISAVEATVDPVATQRYLPTS</sequence>
<evidence type="ECO:0000256" key="1">
    <source>
        <dbReference type="SAM" id="MobiDB-lite"/>
    </source>
</evidence>
<evidence type="ECO:0000313" key="3">
    <source>
        <dbReference type="Proteomes" id="UP000250235"/>
    </source>
</evidence>
<accession>A0A2Z7BYM0</accession>
<reference evidence="2 3" key="1">
    <citation type="journal article" date="2015" name="Proc. Natl. Acad. Sci. U.S.A.">
        <title>The resurrection genome of Boea hygrometrica: A blueprint for survival of dehydration.</title>
        <authorList>
            <person name="Xiao L."/>
            <person name="Yang G."/>
            <person name="Zhang L."/>
            <person name="Yang X."/>
            <person name="Zhao S."/>
            <person name="Ji Z."/>
            <person name="Zhou Q."/>
            <person name="Hu M."/>
            <person name="Wang Y."/>
            <person name="Chen M."/>
            <person name="Xu Y."/>
            <person name="Jin H."/>
            <person name="Xiao X."/>
            <person name="Hu G."/>
            <person name="Bao F."/>
            <person name="Hu Y."/>
            <person name="Wan P."/>
            <person name="Li L."/>
            <person name="Deng X."/>
            <person name="Kuang T."/>
            <person name="Xiang C."/>
            <person name="Zhu J.K."/>
            <person name="Oliver M.J."/>
            <person name="He Y."/>
        </authorList>
    </citation>
    <scope>NUCLEOTIDE SEQUENCE [LARGE SCALE GENOMIC DNA]</scope>
    <source>
        <strain evidence="3">cv. XS01</strain>
    </source>
</reference>
<dbReference type="EMBL" id="KV003146">
    <property type="protein sequence ID" value="KZV37290.1"/>
    <property type="molecule type" value="Genomic_DNA"/>
</dbReference>
<evidence type="ECO:0000313" key="2">
    <source>
        <dbReference type="EMBL" id="KZV37290.1"/>
    </source>
</evidence>